<dbReference type="AlphaFoldDB" id="A0AAV6V249"/>
<gene>
    <name evidence="1" type="ORF">JTE90_024859</name>
</gene>
<comment type="caution">
    <text evidence="1">The sequence shown here is derived from an EMBL/GenBank/DDBJ whole genome shotgun (WGS) entry which is preliminary data.</text>
</comment>
<dbReference type="EMBL" id="JAFNEN010000175">
    <property type="protein sequence ID" value="KAG8190725.1"/>
    <property type="molecule type" value="Genomic_DNA"/>
</dbReference>
<keyword evidence="2" id="KW-1185">Reference proteome</keyword>
<dbReference type="GO" id="GO:0003723">
    <property type="term" value="F:RNA binding"/>
    <property type="evidence" value="ECO:0007669"/>
    <property type="project" value="InterPro"/>
</dbReference>
<reference evidence="1 2" key="1">
    <citation type="journal article" date="2022" name="Nat. Ecol. Evol.">
        <title>A masculinizing supergene underlies an exaggerated male reproductive morph in a spider.</title>
        <authorList>
            <person name="Hendrickx F."/>
            <person name="De Corte Z."/>
            <person name="Sonet G."/>
            <person name="Van Belleghem S.M."/>
            <person name="Kostlbacher S."/>
            <person name="Vangestel C."/>
        </authorList>
    </citation>
    <scope>NUCLEOTIDE SEQUENCE [LARGE SCALE GENOMIC DNA]</scope>
    <source>
        <strain evidence="1">W744_W776</strain>
    </source>
</reference>
<evidence type="ECO:0000313" key="1">
    <source>
        <dbReference type="EMBL" id="KAG8190725.1"/>
    </source>
</evidence>
<dbReference type="GO" id="GO:0009982">
    <property type="term" value="F:pseudouridine synthase activity"/>
    <property type="evidence" value="ECO:0007669"/>
    <property type="project" value="InterPro"/>
</dbReference>
<sequence length="351" mass="39970">MHFSRQIWQFSSDLFCHQKRHLCYAASKTVEFASKNTKKGHCYNSLFPWNNQDEFSNYLASTLVYQKGGLIALNKPFGIKSLGKSDKRTKTKPSFIVSPIPECNFTIEDSLDSLKSILNVKKLSIVKSAERFTSGIVLLSCDDYTTNAVKKSLNIAKIQKTPALTHWMITLGYPVVNFREEKVALKFLEAENEEFKQPIIVTEFSKNEVKNKKVYPVHVIYRAICVNPTLQTSMVEISSSSVKWHFVRVYASSRIAAILGDAIYSNRMNTFMGMPVKLHIEQASAFGMPPISEDIAKALYIEKGIKGHSRIPTMLHLRSIFLPRFKNEDVTITANLPTHFQWTAEQLKLVY</sequence>
<evidence type="ECO:0000313" key="2">
    <source>
        <dbReference type="Proteomes" id="UP000827092"/>
    </source>
</evidence>
<name>A0AAV6V249_9ARAC</name>
<accession>A0AAV6V249</accession>
<dbReference type="Gene3D" id="3.30.2350.10">
    <property type="entry name" value="Pseudouridine synthase"/>
    <property type="match status" value="1"/>
</dbReference>
<dbReference type="Proteomes" id="UP000827092">
    <property type="component" value="Unassembled WGS sequence"/>
</dbReference>
<dbReference type="SUPFAM" id="SSF55120">
    <property type="entry name" value="Pseudouridine synthase"/>
    <property type="match status" value="1"/>
</dbReference>
<dbReference type="InterPro" id="IPR020103">
    <property type="entry name" value="PsdUridine_synth_cat_dom_sf"/>
</dbReference>
<dbReference type="GO" id="GO:0001522">
    <property type="term" value="P:pseudouridine synthesis"/>
    <property type="evidence" value="ECO:0007669"/>
    <property type="project" value="InterPro"/>
</dbReference>
<proteinExistence type="predicted"/>
<protein>
    <submittedName>
        <fullName evidence="1">Uncharacterized protein</fullName>
    </submittedName>
</protein>
<organism evidence="1 2">
    <name type="scientific">Oedothorax gibbosus</name>
    <dbReference type="NCBI Taxonomy" id="931172"/>
    <lineage>
        <taxon>Eukaryota</taxon>
        <taxon>Metazoa</taxon>
        <taxon>Ecdysozoa</taxon>
        <taxon>Arthropoda</taxon>
        <taxon>Chelicerata</taxon>
        <taxon>Arachnida</taxon>
        <taxon>Araneae</taxon>
        <taxon>Araneomorphae</taxon>
        <taxon>Entelegynae</taxon>
        <taxon>Araneoidea</taxon>
        <taxon>Linyphiidae</taxon>
        <taxon>Erigoninae</taxon>
        <taxon>Oedothorax</taxon>
    </lineage>
</organism>